<dbReference type="AlphaFoldDB" id="Q6ZKC5"/>
<dbReference type="EMBL" id="AP003880">
    <property type="protein sequence ID" value="BAD05207.1"/>
    <property type="molecule type" value="Genomic_DNA"/>
</dbReference>
<sequence length="176" mass="19886">MKPALVANLLAYWEVFLVTEFGMPILMPPASCHVLVPCLIQGRFDGRPIVYFWLDIGVKLVYQTPLRRYYQKNPILPAKLLNCQLHTTVVRVEYLSISTLDRVRQHGVLYDGHASRLTYEQDKSHVYGDEGSRPEERLTTVLAYHGAAFLRVSSLGGEDFALLLGVILISMLCLGH</sequence>
<organism evidence="1 2">
    <name type="scientific">Oryza sativa subsp. japonica</name>
    <name type="common">Rice</name>
    <dbReference type="NCBI Taxonomy" id="39947"/>
    <lineage>
        <taxon>Eukaryota</taxon>
        <taxon>Viridiplantae</taxon>
        <taxon>Streptophyta</taxon>
        <taxon>Embryophyta</taxon>
        <taxon>Tracheophyta</taxon>
        <taxon>Spermatophyta</taxon>
        <taxon>Magnoliopsida</taxon>
        <taxon>Liliopsida</taxon>
        <taxon>Poales</taxon>
        <taxon>Poaceae</taxon>
        <taxon>BOP clade</taxon>
        <taxon>Oryzoideae</taxon>
        <taxon>Oryzeae</taxon>
        <taxon>Oryzinae</taxon>
        <taxon>Oryza</taxon>
        <taxon>Oryza sativa</taxon>
    </lineage>
</organism>
<evidence type="ECO:0000313" key="1">
    <source>
        <dbReference type="EMBL" id="BAD05207.1"/>
    </source>
</evidence>
<reference evidence="2" key="1">
    <citation type="journal article" date="2005" name="Nature">
        <title>The map-based sequence of the rice genome.</title>
        <authorList>
            <consortium name="International rice genome sequencing project (IRGSP)"/>
            <person name="Matsumoto T."/>
            <person name="Wu J."/>
            <person name="Kanamori H."/>
            <person name="Katayose Y."/>
            <person name="Fujisawa M."/>
            <person name="Namiki N."/>
            <person name="Mizuno H."/>
            <person name="Yamamoto K."/>
            <person name="Antonio B.A."/>
            <person name="Baba T."/>
            <person name="Sakata K."/>
            <person name="Nagamura Y."/>
            <person name="Aoki H."/>
            <person name="Arikawa K."/>
            <person name="Arita K."/>
            <person name="Bito T."/>
            <person name="Chiden Y."/>
            <person name="Fujitsuka N."/>
            <person name="Fukunaka R."/>
            <person name="Hamada M."/>
            <person name="Harada C."/>
            <person name="Hayashi A."/>
            <person name="Hijishita S."/>
            <person name="Honda M."/>
            <person name="Hosokawa S."/>
            <person name="Ichikawa Y."/>
            <person name="Idonuma A."/>
            <person name="Iijima M."/>
            <person name="Ikeda M."/>
            <person name="Ikeno M."/>
            <person name="Ito K."/>
            <person name="Ito S."/>
            <person name="Ito T."/>
            <person name="Ito Y."/>
            <person name="Ito Y."/>
            <person name="Iwabuchi A."/>
            <person name="Kamiya K."/>
            <person name="Karasawa W."/>
            <person name="Kurita K."/>
            <person name="Katagiri S."/>
            <person name="Kikuta A."/>
            <person name="Kobayashi H."/>
            <person name="Kobayashi N."/>
            <person name="Machita K."/>
            <person name="Maehara T."/>
            <person name="Masukawa M."/>
            <person name="Mizubayashi T."/>
            <person name="Mukai Y."/>
            <person name="Nagasaki H."/>
            <person name="Nagata Y."/>
            <person name="Naito S."/>
            <person name="Nakashima M."/>
            <person name="Nakama Y."/>
            <person name="Nakamichi Y."/>
            <person name="Nakamura M."/>
            <person name="Meguro A."/>
            <person name="Negishi M."/>
            <person name="Ohta I."/>
            <person name="Ohta T."/>
            <person name="Okamoto M."/>
            <person name="Ono N."/>
            <person name="Saji S."/>
            <person name="Sakaguchi M."/>
            <person name="Sakai K."/>
            <person name="Shibata M."/>
            <person name="Shimokawa T."/>
            <person name="Song J."/>
            <person name="Takazaki Y."/>
            <person name="Terasawa K."/>
            <person name="Tsugane M."/>
            <person name="Tsuji K."/>
            <person name="Ueda S."/>
            <person name="Waki K."/>
            <person name="Yamagata H."/>
            <person name="Yamamoto M."/>
            <person name="Yamamoto S."/>
            <person name="Yamane H."/>
            <person name="Yoshiki S."/>
            <person name="Yoshihara R."/>
            <person name="Yukawa K."/>
            <person name="Zhong H."/>
            <person name="Yano M."/>
            <person name="Yuan Q."/>
            <person name="Ouyang S."/>
            <person name="Liu J."/>
            <person name="Jones K.M."/>
            <person name="Gansberger K."/>
            <person name="Moffat K."/>
            <person name="Hill J."/>
            <person name="Bera J."/>
            <person name="Fadrosh D."/>
            <person name="Jin S."/>
            <person name="Johri S."/>
            <person name="Kim M."/>
            <person name="Overton L."/>
            <person name="Reardon M."/>
            <person name="Tsitrin T."/>
            <person name="Vuong H."/>
            <person name="Weaver B."/>
            <person name="Ciecko A."/>
            <person name="Tallon L."/>
            <person name="Jackson J."/>
            <person name="Pai G."/>
            <person name="Aken S.V."/>
            <person name="Utterback T."/>
            <person name="Reidmuller S."/>
            <person name="Feldblyum T."/>
            <person name="Hsiao J."/>
            <person name="Zismann V."/>
            <person name="Iobst S."/>
            <person name="de Vazeille A.R."/>
            <person name="Buell C.R."/>
            <person name="Ying K."/>
            <person name="Li Y."/>
            <person name="Lu T."/>
            <person name="Huang Y."/>
            <person name="Zhao Q."/>
            <person name="Feng Q."/>
            <person name="Zhang L."/>
            <person name="Zhu J."/>
            <person name="Weng Q."/>
            <person name="Mu J."/>
            <person name="Lu Y."/>
            <person name="Fan D."/>
            <person name="Liu Y."/>
            <person name="Guan J."/>
            <person name="Zhang Y."/>
            <person name="Yu S."/>
            <person name="Liu X."/>
            <person name="Zhang Y."/>
            <person name="Hong G."/>
            <person name="Han B."/>
            <person name="Choisne N."/>
            <person name="Demange N."/>
            <person name="Orjeda G."/>
            <person name="Samain S."/>
            <person name="Cattolico L."/>
            <person name="Pelletier E."/>
            <person name="Couloux A."/>
            <person name="Segurens B."/>
            <person name="Wincker P."/>
            <person name="D'Hont A."/>
            <person name="Scarpelli C."/>
            <person name="Weissenbach J."/>
            <person name="Salanoubat M."/>
            <person name="Quetier F."/>
            <person name="Yu Y."/>
            <person name="Kim H.R."/>
            <person name="Rambo T."/>
            <person name="Currie J."/>
            <person name="Collura K."/>
            <person name="Luo M."/>
            <person name="Yang T."/>
            <person name="Ammiraju J.S.S."/>
            <person name="Engler F."/>
            <person name="Soderlund C."/>
            <person name="Wing R.A."/>
            <person name="Palmer L.E."/>
            <person name="de la Bastide M."/>
            <person name="Spiegel L."/>
            <person name="Nascimento L."/>
            <person name="Zutavern T."/>
            <person name="O'Shaughnessy A."/>
            <person name="Dike S."/>
            <person name="Dedhia N."/>
            <person name="Preston R."/>
            <person name="Balija V."/>
            <person name="McCombie W.R."/>
            <person name="Chow T."/>
            <person name="Chen H."/>
            <person name="Chung M."/>
            <person name="Chen C."/>
            <person name="Shaw J."/>
            <person name="Wu H."/>
            <person name="Hsiao K."/>
            <person name="Chao Y."/>
            <person name="Chu M."/>
            <person name="Cheng C."/>
            <person name="Hour A."/>
            <person name="Lee P."/>
            <person name="Lin S."/>
            <person name="Lin Y."/>
            <person name="Liou J."/>
            <person name="Liu S."/>
            <person name="Hsing Y."/>
            <person name="Raghuvanshi S."/>
            <person name="Mohanty A."/>
            <person name="Bharti A.K."/>
            <person name="Gaur A."/>
            <person name="Gupta V."/>
            <person name="Kumar D."/>
            <person name="Ravi V."/>
            <person name="Vij S."/>
            <person name="Kapur A."/>
            <person name="Khurana P."/>
            <person name="Khurana P."/>
            <person name="Khurana J.P."/>
            <person name="Tyagi A.K."/>
            <person name="Gaikwad K."/>
            <person name="Singh A."/>
            <person name="Dalal V."/>
            <person name="Srivastava S."/>
            <person name="Dixit A."/>
            <person name="Pal A.K."/>
            <person name="Ghazi I.A."/>
            <person name="Yadav M."/>
            <person name="Pandit A."/>
            <person name="Bhargava A."/>
            <person name="Sureshbabu K."/>
            <person name="Batra K."/>
            <person name="Sharma T.R."/>
            <person name="Mohapatra T."/>
            <person name="Singh N.K."/>
            <person name="Messing J."/>
            <person name="Nelson A.B."/>
            <person name="Fuks G."/>
            <person name="Kavchok S."/>
            <person name="Keizer G."/>
            <person name="Linton E."/>
            <person name="Llaca V."/>
            <person name="Song R."/>
            <person name="Tanyolac B."/>
            <person name="Young S."/>
            <person name="Ho-Il K."/>
            <person name="Hahn J.H."/>
            <person name="Sangsakoo G."/>
            <person name="Vanavichit A."/>
            <person name="de Mattos Luiz.A.T."/>
            <person name="Zimmer P.D."/>
            <person name="Malone G."/>
            <person name="Dellagostin O."/>
            <person name="de Oliveira A.C."/>
            <person name="Bevan M."/>
            <person name="Bancroft I."/>
            <person name="Minx P."/>
            <person name="Cordum H."/>
            <person name="Wilson R."/>
            <person name="Cheng Z."/>
            <person name="Jin W."/>
            <person name="Jiang J."/>
            <person name="Leong S.A."/>
            <person name="Iwama H."/>
            <person name="Gojobori T."/>
            <person name="Itoh T."/>
            <person name="Niimura Y."/>
            <person name="Fujii Y."/>
            <person name="Habara T."/>
            <person name="Sakai H."/>
            <person name="Sato Y."/>
            <person name="Wilson G."/>
            <person name="Kumar K."/>
            <person name="McCouch S."/>
            <person name="Juretic N."/>
            <person name="Hoen D."/>
            <person name="Wright S."/>
            <person name="Bruskiewich R."/>
            <person name="Bureau T."/>
            <person name="Miyao A."/>
            <person name="Hirochika H."/>
            <person name="Nishikawa T."/>
            <person name="Kadowaki K."/>
            <person name="Sugiura M."/>
            <person name="Burr B."/>
            <person name="Sasaki T."/>
        </authorList>
    </citation>
    <scope>NUCLEOTIDE SEQUENCE [LARGE SCALE GENOMIC DNA]</scope>
    <source>
        <strain evidence="2">cv. Nipponbare</strain>
    </source>
</reference>
<accession>Q6ZKC5</accession>
<name>Q6ZKC5_ORYSJ</name>
<dbReference type="Proteomes" id="UP000000763">
    <property type="component" value="Chromosome 8"/>
</dbReference>
<evidence type="ECO:0000313" key="2">
    <source>
        <dbReference type="Proteomes" id="UP000000763"/>
    </source>
</evidence>
<reference evidence="2" key="2">
    <citation type="journal article" date="2008" name="Nucleic Acids Res.">
        <title>The rice annotation project database (RAP-DB): 2008 update.</title>
        <authorList>
            <consortium name="The rice annotation project (RAP)"/>
        </authorList>
    </citation>
    <scope>GENOME REANNOTATION</scope>
    <source>
        <strain evidence="2">cv. Nipponbare</strain>
    </source>
</reference>
<proteinExistence type="predicted"/>
<protein>
    <submittedName>
        <fullName evidence="1">Uncharacterized protein</fullName>
    </submittedName>
</protein>
<gene>
    <name evidence="1" type="primary">OJ1123_G08.10</name>
</gene>